<sequence>MYFTAPPPALLVQPENKKAALGDLGFVIRDQITLSVIKWRYP</sequence>
<evidence type="ECO:0000313" key="1">
    <source>
        <dbReference type="EMBL" id="MDC9591563.1"/>
    </source>
</evidence>
<reference evidence="1 2" key="1">
    <citation type="submission" date="2023-02" db="EMBL/GenBank/DDBJ databases">
        <title>Entomopathogenic bacteria.</title>
        <authorList>
            <person name="Machado R.A."/>
        </authorList>
    </citation>
    <scope>NUCLEOTIDE SEQUENCE [LARGE SCALE GENOMIC DNA]</scope>
    <source>
        <strain evidence="1 2">XENO-10</strain>
    </source>
</reference>
<dbReference type="Proteomes" id="UP001217178">
    <property type="component" value="Unassembled WGS sequence"/>
</dbReference>
<dbReference type="EMBL" id="JAQRFI010000101">
    <property type="protein sequence ID" value="MDC9591563.1"/>
    <property type="molecule type" value="Genomic_DNA"/>
</dbReference>
<evidence type="ECO:0000313" key="2">
    <source>
        <dbReference type="Proteomes" id="UP001217178"/>
    </source>
</evidence>
<accession>A0ABT5LKC2</accession>
<comment type="caution">
    <text evidence="1">The sequence shown here is derived from an EMBL/GenBank/DDBJ whole genome shotgun (WGS) entry which is preliminary data.</text>
</comment>
<name>A0ABT5LKC2_9GAMM</name>
<dbReference type="RefSeq" id="WP_273556777.1">
    <property type="nucleotide sequence ID" value="NZ_JAQRFI010000101.1"/>
</dbReference>
<proteinExistence type="predicted"/>
<organism evidence="1 2">
    <name type="scientific">Xenorhabdus yunnanensis</name>
    <dbReference type="NCBI Taxonomy" id="3025878"/>
    <lineage>
        <taxon>Bacteria</taxon>
        <taxon>Pseudomonadati</taxon>
        <taxon>Pseudomonadota</taxon>
        <taxon>Gammaproteobacteria</taxon>
        <taxon>Enterobacterales</taxon>
        <taxon>Morganellaceae</taxon>
        <taxon>Xenorhabdus</taxon>
    </lineage>
</organism>
<keyword evidence="2" id="KW-1185">Reference proteome</keyword>
<gene>
    <name evidence="1" type="ORF">PSI23_20330</name>
</gene>
<protein>
    <submittedName>
        <fullName evidence="1">Uncharacterized protein</fullName>
    </submittedName>
</protein>